<organism evidence="2 3">
    <name type="scientific">Platanthera zijinensis</name>
    <dbReference type="NCBI Taxonomy" id="2320716"/>
    <lineage>
        <taxon>Eukaryota</taxon>
        <taxon>Viridiplantae</taxon>
        <taxon>Streptophyta</taxon>
        <taxon>Embryophyta</taxon>
        <taxon>Tracheophyta</taxon>
        <taxon>Spermatophyta</taxon>
        <taxon>Magnoliopsida</taxon>
        <taxon>Liliopsida</taxon>
        <taxon>Asparagales</taxon>
        <taxon>Orchidaceae</taxon>
        <taxon>Orchidoideae</taxon>
        <taxon>Orchideae</taxon>
        <taxon>Orchidinae</taxon>
        <taxon>Platanthera</taxon>
    </lineage>
</organism>
<accession>A0AAP0G1S8</accession>
<comment type="caution">
    <text evidence="2">The sequence shown here is derived from an EMBL/GenBank/DDBJ whole genome shotgun (WGS) entry which is preliminary data.</text>
</comment>
<sequence length="173" mass="19494">MTRRQRSQPPDLMRRGFEKEKLMEGRKGRRKGESNRILITVTVPGSAGQIRFVVREKELVEAVIGTLLKSYAREGRLPVLGSDFNDFVLYSAYDGFDGALWLIRLLWFPALNPIEPIGGIGGRNFVLCRKQVLAGEEKLEMAGKEAVKEAGKKGKCGWKAWLNKSLSFRVSPR</sequence>
<reference evidence="2 3" key="1">
    <citation type="journal article" date="2022" name="Nat. Plants">
        <title>Genomes of leafy and leafless Platanthera orchids illuminate the evolution of mycoheterotrophy.</title>
        <authorList>
            <person name="Li M.H."/>
            <person name="Liu K.W."/>
            <person name="Li Z."/>
            <person name="Lu H.C."/>
            <person name="Ye Q.L."/>
            <person name="Zhang D."/>
            <person name="Wang J.Y."/>
            <person name="Li Y.F."/>
            <person name="Zhong Z.M."/>
            <person name="Liu X."/>
            <person name="Yu X."/>
            <person name="Liu D.K."/>
            <person name="Tu X.D."/>
            <person name="Liu B."/>
            <person name="Hao Y."/>
            <person name="Liao X.Y."/>
            <person name="Jiang Y.T."/>
            <person name="Sun W.H."/>
            <person name="Chen J."/>
            <person name="Chen Y.Q."/>
            <person name="Ai Y."/>
            <person name="Zhai J.W."/>
            <person name="Wu S.S."/>
            <person name="Zhou Z."/>
            <person name="Hsiao Y.Y."/>
            <person name="Wu W.L."/>
            <person name="Chen Y.Y."/>
            <person name="Lin Y.F."/>
            <person name="Hsu J.L."/>
            <person name="Li C.Y."/>
            <person name="Wang Z.W."/>
            <person name="Zhao X."/>
            <person name="Zhong W.Y."/>
            <person name="Ma X.K."/>
            <person name="Ma L."/>
            <person name="Huang J."/>
            <person name="Chen G.Z."/>
            <person name="Huang M.Z."/>
            <person name="Huang L."/>
            <person name="Peng D.H."/>
            <person name="Luo Y.B."/>
            <person name="Zou S.Q."/>
            <person name="Chen S.P."/>
            <person name="Lan S."/>
            <person name="Tsai W.C."/>
            <person name="Van de Peer Y."/>
            <person name="Liu Z.J."/>
        </authorList>
    </citation>
    <scope>NUCLEOTIDE SEQUENCE [LARGE SCALE GENOMIC DNA]</scope>
    <source>
        <strain evidence="2">Lor287</strain>
    </source>
</reference>
<evidence type="ECO:0000259" key="1">
    <source>
        <dbReference type="Pfam" id="PF23156"/>
    </source>
</evidence>
<keyword evidence="3" id="KW-1185">Reference proteome</keyword>
<protein>
    <recommendedName>
        <fullName evidence="1">DUF7054 domain-containing protein</fullName>
    </recommendedName>
</protein>
<dbReference type="InterPro" id="IPR055482">
    <property type="entry name" value="DUF7054"/>
</dbReference>
<dbReference type="PANTHER" id="PTHR33270">
    <property type="entry name" value="BNAC05G50380D PROTEIN"/>
    <property type="match status" value="1"/>
</dbReference>
<dbReference type="PANTHER" id="PTHR33270:SF18">
    <property type="entry name" value="OS02G0324700 PROTEIN"/>
    <property type="match status" value="1"/>
</dbReference>
<dbReference type="EMBL" id="JBBWWQ010000013">
    <property type="protein sequence ID" value="KAK8934035.1"/>
    <property type="molecule type" value="Genomic_DNA"/>
</dbReference>
<dbReference type="AlphaFoldDB" id="A0AAP0G1S8"/>
<feature type="domain" description="DUF7054" evidence="1">
    <location>
        <begin position="34"/>
        <end position="128"/>
    </location>
</feature>
<dbReference type="Proteomes" id="UP001418222">
    <property type="component" value="Unassembled WGS sequence"/>
</dbReference>
<name>A0AAP0G1S8_9ASPA</name>
<evidence type="ECO:0000313" key="2">
    <source>
        <dbReference type="EMBL" id="KAK8934035.1"/>
    </source>
</evidence>
<gene>
    <name evidence="2" type="ORF">KSP39_PZI015714</name>
</gene>
<proteinExistence type="predicted"/>
<evidence type="ECO:0000313" key="3">
    <source>
        <dbReference type="Proteomes" id="UP001418222"/>
    </source>
</evidence>
<dbReference type="Pfam" id="PF23156">
    <property type="entry name" value="DUF7054"/>
    <property type="match status" value="1"/>
</dbReference>
<dbReference type="InterPro" id="IPR040358">
    <property type="entry name" value="At4g22758-like"/>
</dbReference>